<evidence type="ECO:0000256" key="2">
    <source>
        <dbReference type="SAM" id="Phobius"/>
    </source>
</evidence>
<dbReference type="SMART" id="SM00409">
    <property type="entry name" value="IG"/>
    <property type="match status" value="3"/>
</dbReference>
<dbReference type="InterPro" id="IPR001202">
    <property type="entry name" value="WW_dom"/>
</dbReference>
<dbReference type="AlphaFoldDB" id="A0A8C4S927"/>
<dbReference type="InterPro" id="IPR013151">
    <property type="entry name" value="Immunoglobulin_dom"/>
</dbReference>
<evidence type="ECO:0000259" key="5">
    <source>
        <dbReference type="PROSITE" id="PS50835"/>
    </source>
</evidence>
<evidence type="ECO:0000256" key="3">
    <source>
        <dbReference type="SAM" id="SignalP"/>
    </source>
</evidence>
<sequence>MWNSKYLLTIFGLLTLSCDILETATVVYESTGGKATFDCKKNSNDPKWTYKSNESAKEDVVIRSSKNMRELKGTLPMCKRASLVKDFSLEIKGIESSDEGIYKCHSEEKEYKLLIVSVHADPQGPGIQFTPLTIKCIVSENTPRTWQHPNKINIMNSNNYMINEEKGTIEIKSLSMEDAGTWTCNINNFHREYKLQIIGFTENSSLTTVYKKGDTAYLPCQLHSLPSVLDFGNLIITGGGWKKKTEQDGMDQLLFLQFNNRELSWNSPEVNKRLTFRSENMGRNLSVIIKNVQLKDAGEYICEVQFNTRILKKRVNILVEDVITEVTDSTGASKSGHKKMSLWMFILIGVVAFVLIVLLIIVTILIIRHQRLRAQAKRRAHQKHALTPKQYCQCHRSRNRNGYSRQPIKENLLDQEFY</sequence>
<evidence type="ECO:0000259" key="4">
    <source>
        <dbReference type="PROSITE" id="PS50020"/>
    </source>
</evidence>
<dbReference type="GeneTree" id="ENSGT00940000170568"/>
<evidence type="ECO:0000313" key="6">
    <source>
        <dbReference type="Ensembl" id="ENSECRP00000013247.1"/>
    </source>
</evidence>
<keyword evidence="3" id="KW-0732">Signal</keyword>
<dbReference type="RefSeq" id="XP_028665305.2">
    <property type="nucleotide sequence ID" value="XM_028809472.2"/>
</dbReference>
<dbReference type="SUPFAM" id="SSF48726">
    <property type="entry name" value="Immunoglobulin"/>
    <property type="match status" value="3"/>
</dbReference>
<gene>
    <name evidence="6" type="primary">cd4-2.2</name>
</gene>
<dbReference type="Pfam" id="PF07686">
    <property type="entry name" value="V-set"/>
    <property type="match status" value="2"/>
</dbReference>
<feature type="domain" description="WW" evidence="4">
    <location>
        <begin position="240"/>
        <end position="270"/>
    </location>
</feature>
<dbReference type="InterPro" id="IPR007110">
    <property type="entry name" value="Ig-like_dom"/>
</dbReference>
<feature type="signal peptide" evidence="3">
    <location>
        <begin position="1"/>
        <end position="23"/>
    </location>
</feature>
<keyword evidence="2" id="KW-0812">Transmembrane</keyword>
<dbReference type="Gene3D" id="2.60.40.10">
    <property type="entry name" value="Immunoglobulins"/>
    <property type="match status" value="3"/>
</dbReference>
<dbReference type="PANTHER" id="PTHR11422:SF0">
    <property type="entry name" value="T-CELL SURFACE GLYCOPROTEIN CD4"/>
    <property type="match status" value="1"/>
</dbReference>
<keyword evidence="1" id="KW-0393">Immunoglobulin domain</keyword>
<dbReference type="InterPro" id="IPR013783">
    <property type="entry name" value="Ig-like_fold"/>
</dbReference>
<dbReference type="PROSITE" id="PS50835">
    <property type="entry name" value="IG_LIKE"/>
    <property type="match status" value="1"/>
</dbReference>
<feature type="transmembrane region" description="Helical" evidence="2">
    <location>
        <begin position="342"/>
        <end position="367"/>
    </location>
</feature>
<dbReference type="GeneID" id="114657588"/>
<feature type="chain" id="PRO_5034019734" evidence="3">
    <location>
        <begin position="24"/>
        <end position="418"/>
    </location>
</feature>
<dbReference type="Gene3D" id="1.20.5.900">
    <property type="entry name" value="transmembrane domain of human cd4"/>
    <property type="match status" value="1"/>
</dbReference>
<dbReference type="PROSITE" id="PS50020">
    <property type="entry name" value="WW_DOMAIN_2"/>
    <property type="match status" value="1"/>
</dbReference>
<keyword evidence="2" id="KW-0472">Membrane</keyword>
<dbReference type="SMART" id="SM00406">
    <property type="entry name" value="IGv"/>
    <property type="match status" value="2"/>
</dbReference>
<name>A0A8C4S927_ERPCA</name>
<dbReference type="InterPro" id="IPR021963">
    <property type="entry name" value="Tcell_CD4_Cterm"/>
</dbReference>
<accession>A0A8C4S927</accession>
<dbReference type="Pfam" id="PF00047">
    <property type="entry name" value="ig"/>
    <property type="match status" value="1"/>
</dbReference>
<organism evidence="6 7">
    <name type="scientific">Erpetoichthys calabaricus</name>
    <name type="common">Rope fish</name>
    <name type="synonym">Calamoichthys calabaricus</name>
    <dbReference type="NCBI Taxonomy" id="27687"/>
    <lineage>
        <taxon>Eukaryota</taxon>
        <taxon>Metazoa</taxon>
        <taxon>Chordata</taxon>
        <taxon>Craniata</taxon>
        <taxon>Vertebrata</taxon>
        <taxon>Euteleostomi</taxon>
        <taxon>Actinopterygii</taxon>
        <taxon>Polypteriformes</taxon>
        <taxon>Polypteridae</taxon>
        <taxon>Erpetoichthys</taxon>
    </lineage>
</organism>
<dbReference type="InterPro" id="IPR013106">
    <property type="entry name" value="Ig_V-set"/>
</dbReference>
<dbReference type="PANTHER" id="PTHR11422">
    <property type="entry name" value="T-CELL SURFACE GLYCOPROTEIN CD4"/>
    <property type="match status" value="1"/>
</dbReference>
<keyword evidence="7" id="KW-1185">Reference proteome</keyword>
<proteinExistence type="predicted"/>
<dbReference type="InterPro" id="IPR036179">
    <property type="entry name" value="Ig-like_dom_sf"/>
</dbReference>
<keyword evidence="2" id="KW-1133">Transmembrane helix</keyword>
<dbReference type="CDD" id="cd00096">
    <property type="entry name" value="Ig"/>
    <property type="match status" value="1"/>
</dbReference>
<dbReference type="PROSITE" id="PS51257">
    <property type="entry name" value="PROKAR_LIPOPROTEIN"/>
    <property type="match status" value="1"/>
</dbReference>
<reference evidence="6" key="1">
    <citation type="submission" date="2021-06" db="EMBL/GenBank/DDBJ databases">
        <authorList>
            <consortium name="Wellcome Sanger Institute Data Sharing"/>
        </authorList>
    </citation>
    <scope>NUCLEOTIDE SEQUENCE [LARGE SCALE GENOMIC DNA]</scope>
</reference>
<dbReference type="OrthoDB" id="6159398at2759"/>
<evidence type="ECO:0000256" key="1">
    <source>
        <dbReference type="ARBA" id="ARBA00023319"/>
    </source>
</evidence>
<dbReference type="Proteomes" id="UP000694620">
    <property type="component" value="Chromosome 9"/>
</dbReference>
<reference evidence="6" key="2">
    <citation type="submission" date="2025-08" db="UniProtKB">
        <authorList>
            <consortium name="Ensembl"/>
        </authorList>
    </citation>
    <scope>IDENTIFICATION</scope>
</reference>
<dbReference type="Pfam" id="PF12104">
    <property type="entry name" value="Tcell_CD4_C"/>
    <property type="match status" value="1"/>
</dbReference>
<reference evidence="6" key="3">
    <citation type="submission" date="2025-09" db="UniProtKB">
        <authorList>
            <consortium name="Ensembl"/>
        </authorList>
    </citation>
    <scope>IDENTIFICATION</scope>
</reference>
<feature type="domain" description="Ig-like" evidence="5">
    <location>
        <begin position="212"/>
        <end position="316"/>
    </location>
</feature>
<dbReference type="Ensembl" id="ENSECRT00000013478.1">
    <property type="protein sequence ID" value="ENSECRP00000013247.1"/>
    <property type="gene ID" value="ENSECRG00000008833.1"/>
</dbReference>
<protein>
    <submittedName>
        <fullName evidence="6">T-cell surface glycoprotein CD4-like</fullName>
    </submittedName>
</protein>
<dbReference type="InterPro" id="IPR003599">
    <property type="entry name" value="Ig_sub"/>
</dbReference>
<evidence type="ECO:0000313" key="7">
    <source>
        <dbReference type="Proteomes" id="UP000694620"/>
    </source>
</evidence>